<dbReference type="EC" id="1.13.11.-" evidence="6"/>
<feature type="binding site" evidence="5">
    <location>
        <position position="463"/>
    </location>
    <ligand>
        <name>Fe cation</name>
        <dbReference type="ChEBI" id="CHEBI:24875"/>
        <note>catalytic</note>
    </ligand>
</feature>
<organism evidence="7 8">
    <name type="scientific">Minwuia thermotolerans</name>
    <dbReference type="NCBI Taxonomy" id="2056226"/>
    <lineage>
        <taxon>Bacteria</taxon>
        <taxon>Pseudomonadati</taxon>
        <taxon>Pseudomonadota</taxon>
        <taxon>Alphaproteobacteria</taxon>
        <taxon>Minwuiales</taxon>
        <taxon>Minwuiaceae</taxon>
        <taxon>Minwuia</taxon>
    </lineage>
</organism>
<reference evidence="7 8" key="1">
    <citation type="submission" date="2017-11" db="EMBL/GenBank/DDBJ databases">
        <title>Draft genome sequence of Rhizobiales bacterium SY3-13.</title>
        <authorList>
            <person name="Sun C."/>
        </authorList>
    </citation>
    <scope>NUCLEOTIDE SEQUENCE [LARGE SCALE GENOMIC DNA]</scope>
    <source>
        <strain evidence="7 8">SY3-13</strain>
    </source>
</reference>
<feature type="binding site" evidence="5">
    <location>
        <position position="219"/>
    </location>
    <ligand>
        <name>Fe cation</name>
        <dbReference type="ChEBI" id="CHEBI:24875"/>
        <note>catalytic</note>
    </ligand>
</feature>
<gene>
    <name evidence="7" type="ORF">CVT23_01030</name>
</gene>
<comment type="caution">
    <text evidence="7">The sequence shown here is derived from an EMBL/GenBank/DDBJ whole genome shotgun (WGS) entry which is preliminary data.</text>
</comment>
<evidence type="ECO:0000313" key="8">
    <source>
        <dbReference type="Proteomes" id="UP000229498"/>
    </source>
</evidence>
<comment type="similarity">
    <text evidence="1 6">Belongs to the carotenoid oxygenase family.</text>
</comment>
<keyword evidence="6" id="KW-0223">Dioxygenase</keyword>
<dbReference type="EMBL" id="PHIG01000004">
    <property type="protein sequence ID" value="PJK31664.1"/>
    <property type="molecule type" value="Genomic_DNA"/>
</dbReference>
<evidence type="ECO:0000256" key="3">
    <source>
        <dbReference type="ARBA" id="ARBA00023002"/>
    </source>
</evidence>
<dbReference type="GO" id="GO:0046872">
    <property type="term" value="F:metal ion binding"/>
    <property type="evidence" value="ECO:0007669"/>
    <property type="project" value="UniProtKB-KW"/>
</dbReference>
<dbReference type="GO" id="GO:0016121">
    <property type="term" value="P:carotene catabolic process"/>
    <property type="evidence" value="ECO:0007669"/>
    <property type="project" value="TreeGrafter"/>
</dbReference>
<evidence type="ECO:0000256" key="5">
    <source>
        <dbReference type="PIRSR" id="PIRSR604294-1"/>
    </source>
</evidence>
<feature type="binding site" evidence="5">
    <location>
        <position position="283"/>
    </location>
    <ligand>
        <name>Fe cation</name>
        <dbReference type="ChEBI" id="CHEBI:24875"/>
        <note>catalytic</note>
    </ligand>
</feature>
<comment type="cofactor">
    <cofactor evidence="5 6">
        <name>Fe(2+)</name>
        <dbReference type="ChEBI" id="CHEBI:29033"/>
    </cofactor>
    <text evidence="5 6">Binds 1 Fe(2+) ion per subunit.</text>
</comment>
<keyword evidence="3 6" id="KW-0560">Oxidoreductase</keyword>
<feature type="binding site" evidence="5">
    <location>
        <position position="168"/>
    </location>
    <ligand>
        <name>Fe cation</name>
        <dbReference type="ChEBI" id="CHEBI:24875"/>
        <note>catalytic</note>
    </ligand>
</feature>
<dbReference type="Pfam" id="PF03055">
    <property type="entry name" value="RPE65"/>
    <property type="match status" value="1"/>
</dbReference>
<evidence type="ECO:0000256" key="4">
    <source>
        <dbReference type="ARBA" id="ARBA00023004"/>
    </source>
</evidence>
<keyword evidence="4 5" id="KW-0408">Iron</keyword>
<evidence type="ECO:0000256" key="1">
    <source>
        <dbReference type="ARBA" id="ARBA00006787"/>
    </source>
</evidence>
<dbReference type="InterPro" id="IPR004294">
    <property type="entry name" value="Carotenoid_Oase"/>
</dbReference>
<keyword evidence="8" id="KW-1185">Reference proteome</keyword>
<dbReference type="Proteomes" id="UP000229498">
    <property type="component" value="Unassembled WGS sequence"/>
</dbReference>
<evidence type="ECO:0000313" key="7">
    <source>
        <dbReference type="EMBL" id="PJK31664.1"/>
    </source>
</evidence>
<dbReference type="AlphaFoldDB" id="A0A2M9G7I0"/>
<sequence>MTAPFPDHPQLSGNYAPLLMEADAPDLVVRGAIPPELDGTLFRIGPNPQYPPRDRQHHWFAGDGMVHAFRIRDGRVGWSNRWVRTPKFELERAAGEALFGTFGNPLTSADEARGKDSGLANTNIVWHGGRLLALEEAHPPFEMNPADLASKGYFDFDGGLTGGRMTAHPKIDPATGEMLFFGYSVGGYFTDRLSYHVVDAGGNVTQAAAFDAPYAAMIHDFIVTEGHVVFPVLPLTGSLERAMAGRPPFAWEPDKPGWLGVLKRGQHPEMTHWIEIPSCYVFHPMNAFEREGRIVADVMKYEAAPLFPHADGTPGDPAKATARLVRWTIDPARDEVKEQVLDGRPGEFPRFDERRAGLGYRHGWFAAVEQRRKGDRGNWTEIVHADLESDRRTVFSDGEAHHVSEPVFVPRAPDAAEGDGWLLFNVYRAEQNRSDLVILNALDVDGEPVAVAEIPCRVPHGFHGNWAPGV</sequence>
<dbReference type="OrthoDB" id="6636843at2"/>
<evidence type="ECO:0000256" key="2">
    <source>
        <dbReference type="ARBA" id="ARBA00022723"/>
    </source>
</evidence>
<protein>
    <recommendedName>
        <fullName evidence="6">Dioxygenase</fullName>
        <ecNumber evidence="6">1.13.11.-</ecNumber>
    </recommendedName>
</protein>
<dbReference type="PANTHER" id="PTHR10543:SF89">
    <property type="entry name" value="CAROTENOID 9,10(9',10')-CLEAVAGE DIOXYGENASE 1"/>
    <property type="match status" value="1"/>
</dbReference>
<accession>A0A2M9G7I0</accession>
<dbReference type="PANTHER" id="PTHR10543">
    <property type="entry name" value="BETA-CAROTENE DIOXYGENASE"/>
    <property type="match status" value="1"/>
</dbReference>
<evidence type="ECO:0000256" key="6">
    <source>
        <dbReference type="RuleBase" id="RU364048"/>
    </source>
</evidence>
<keyword evidence="2 5" id="KW-0479">Metal-binding</keyword>
<name>A0A2M9G7I0_9PROT</name>
<proteinExistence type="inferred from homology"/>
<dbReference type="RefSeq" id="WP_109794489.1">
    <property type="nucleotide sequence ID" value="NZ_PHIG01000004.1"/>
</dbReference>
<dbReference type="GO" id="GO:0010436">
    <property type="term" value="F:carotenoid dioxygenase activity"/>
    <property type="evidence" value="ECO:0007669"/>
    <property type="project" value="TreeGrafter"/>
</dbReference>